<evidence type="ECO:0000256" key="1">
    <source>
        <dbReference type="ARBA" id="ARBA00004202"/>
    </source>
</evidence>
<evidence type="ECO:0000259" key="10">
    <source>
        <dbReference type="PROSITE" id="PS50893"/>
    </source>
</evidence>
<keyword evidence="5" id="KW-0547">Nucleotide-binding</keyword>
<dbReference type="CDD" id="cd03214">
    <property type="entry name" value="ABC_Iron-Siderophores_B12_Hemin"/>
    <property type="match status" value="1"/>
</dbReference>
<dbReference type="RefSeq" id="WP_191395449.1">
    <property type="nucleotide sequence ID" value="NZ_JAKNHQ010000020.1"/>
</dbReference>
<evidence type="ECO:0000256" key="2">
    <source>
        <dbReference type="ARBA" id="ARBA00022448"/>
    </source>
</evidence>
<evidence type="ECO:0000313" key="11">
    <source>
        <dbReference type="EMBL" id="MCG4611661.1"/>
    </source>
</evidence>
<dbReference type="PROSITE" id="PS50893">
    <property type="entry name" value="ABC_TRANSPORTER_2"/>
    <property type="match status" value="1"/>
</dbReference>
<keyword evidence="7" id="KW-0408">Iron</keyword>
<evidence type="ECO:0000256" key="8">
    <source>
        <dbReference type="ARBA" id="ARBA00023065"/>
    </source>
</evidence>
<dbReference type="PANTHER" id="PTHR42771:SF2">
    <property type="entry name" value="IRON(3+)-HYDROXAMATE IMPORT ATP-BINDING PROTEIN FHUC"/>
    <property type="match status" value="1"/>
</dbReference>
<keyword evidence="4" id="KW-0410">Iron transport</keyword>
<evidence type="ECO:0000256" key="6">
    <source>
        <dbReference type="ARBA" id="ARBA00022840"/>
    </source>
</evidence>
<sequence length="258" mass="28310">MLQAKHITISYGAKTVLKDVSLDFAAGSLTAIIGRNGCGKSTLLKAMSRSLIPQEGDVLLDGTSIFHQNTKKLAQRLAILSQGVRSPEDYTVRRLVCCGRYPYAGFGGRLSQKDFDAVDRALADVNIAHLCDRPVETLSGGERQRAWIAMLLAQEPEVMLLDEPTTFLDIGCQYEILRLVRRLNREKGITTVMVLHDLNQAARYAGRVVVLRDHGVFADGPPASILTPDLLASVFGVQARVLLDEAAGVPYYIPQEME</sequence>
<evidence type="ECO:0000256" key="9">
    <source>
        <dbReference type="ARBA" id="ARBA00023136"/>
    </source>
</evidence>
<comment type="caution">
    <text evidence="11">The sequence shown here is derived from an EMBL/GenBank/DDBJ whole genome shotgun (WGS) entry which is preliminary data.</text>
</comment>
<dbReference type="Proteomes" id="UP001298681">
    <property type="component" value="Unassembled WGS sequence"/>
</dbReference>
<dbReference type="PROSITE" id="PS00211">
    <property type="entry name" value="ABC_TRANSPORTER_1"/>
    <property type="match status" value="1"/>
</dbReference>
<evidence type="ECO:0000256" key="4">
    <source>
        <dbReference type="ARBA" id="ARBA00022496"/>
    </source>
</evidence>
<dbReference type="InterPro" id="IPR003593">
    <property type="entry name" value="AAA+_ATPase"/>
</dbReference>
<dbReference type="PANTHER" id="PTHR42771">
    <property type="entry name" value="IRON(3+)-HYDROXAMATE IMPORT ATP-BINDING PROTEIN FHUC"/>
    <property type="match status" value="1"/>
</dbReference>
<comment type="subcellular location">
    <subcellularLocation>
        <location evidence="1">Cell membrane</location>
        <topology evidence="1">Peripheral membrane protein</topology>
    </subcellularLocation>
</comment>
<dbReference type="Gene3D" id="3.40.50.300">
    <property type="entry name" value="P-loop containing nucleotide triphosphate hydrolases"/>
    <property type="match status" value="1"/>
</dbReference>
<keyword evidence="9" id="KW-0472">Membrane</keyword>
<dbReference type="Pfam" id="PF00005">
    <property type="entry name" value="ABC_tran"/>
    <property type="match status" value="1"/>
</dbReference>
<keyword evidence="6 11" id="KW-0067">ATP-binding</keyword>
<evidence type="ECO:0000256" key="3">
    <source>
        <dbReference type="ARBA" id="ARBA00022475"/>
    </source>
</evidence>
<gene>
    <name evidence="11" type="ORF">L0P57_12065</name>
</gene>
<evidence type="ECO:0000313" key="12">
    <source>
        <dbReference type="Proteomes" id="UP001298681"/>
    </source>
</evidence>
<keyword evidence="8" id="KW-0406">Ion transport</keyword>
<feature type="domain" description="ABC transporter" evidence="10">
    <location>
        <begin position="2"/>
        <end position="238"/>
    </location>
</feature>
<dbReference type="InterPro" id="IPR003439">
    <property type="entry name" value="ABC_transporter-like_ATP-bd"/>
</dbReference>
<dbReference type="GO" id="GO:0005524">
    <property type="term" value="F:ATP binding"/>
    <property type="evidence" value="ECO:0007669"/>
    <property type="project" value="UniProtKB-KW"/>
</dbReference>
<evidence type="ECO:0000256" key="5">
    <source>
        <dbReference type="ARBA" id="ARBA00022741"/>
    </source>
</evidence>
<dbReference type="InterPro" id="IPR027417">
    <property type="entry name" value="P-loop_NTPase"/>
</dbReference>
<reference evidence="11 12" key="1">
    <citation type="submission" date="2022-01" db="EMBL/GenBank/DDBJ databases">
        <title>Collection of gut derived symbiotic bacterial strains cultured from healthy donors.</title>
        <authorList>
            <person name="Lin H."/>
            <person name="Kohout C."/>
            <person name="Waligurski E."/>
            <person name="Pamer E.G."/>
        </authorList>
    </citation>
    <scope>NUCLEOTIDE SEQUENCE [LARGE SCALE GENOMIC DNA]</scope>
    <source>
        <strain evidence="11 12">DFI.7.58</strain>
    </source>
</reference>
<organism evidence="11 12">
    <name type="scientific">Anaeromassilibacillus senegalensis</name>
    <dbReference type="NCBI Taxonomy" id="1673717"/>
    <lineage>
        <taxon>Bacteria</taxon>
        <taxon>Bacillati</taxon>
        <taxon>Bacillota</taxon>
        <taxon>Clostridia</taxon>
        <taxon>Eubacteriales</taxon>
        <taxon>Acutalibacteraceae</taxon>
        <taxon>Anaeromassilibacillus</taxon>
    </lineage>
</organism>
<keyword evidence="12" id="KW-1185">Reference proteome</keyword>
<proteinExistence type="predicted"/>
<accession>A0ABS9MM87</accession>
<dbReference type="InterPro" id="IPR017871">
    <property type="entry name" value="ABC_transporter-like_CS"/>
</dbReference>
<dbReference type="SMART" id="SM00382">
    <property type="entry name" value="AAA"/>
    <property type="match status" value="1"/>
</dbReference>
<keyword evidence="3" id="KW-1003">Cell membrane</keyword>
<name>A0ABS9MM87_9FIRM</name>
<dbReference type="InterPro" id="IPR051535">
    <property type="entry name" value="Siderophore_ABC-ATPase"/>
</dbReference>
<protein>
    <submittedName>
        <fullName evidence="11">ABC transporter ATP-binding protein</fullName>
    </submittedName>
</protein>
<keyword evidence="2" id="KW-0813">Transport</keyword>
<evidence type="ECO:0000256" key="7">
    <source>
        <dbReference type="ARBA" id="ARBA00023004"/>
    </source>
</evidence>
<dbReference type="EMBL" id="JAKNHQ010000020">
    <property type="protein sequence ID" value="MCG4611661.1"/>
    <property type="molecule type" value="Genomic_DNA"/>
</dbReference>
<dbReference type="SUPFAM" id="SSF52540">
    <property type="entry name" value="P-loop containing nucleoside triphosphate hydrolases"/>
    <property type="match status" value="1"/>
</dbReference>